<evidence type="ECO:0000313" key="4">
    <source>
        <dbReference type="Proteomes" id="UP001432046"/>
    </source>
</evidence>
<reference evidence="2" key="1">
    <citation type="submission" date="2020-06" db="EMBL/GenBank/DDBJ databases">
        <title>Whole Genome Sequence of Bradyrhizobium sp. Strain 1S1.</title>
        <authorList>
            <person name="Bromfield E.S.P."/>
            <person name="Cloutier S."/>
        </authorList>
    </citation>
    <scope>NUCLEOTIDE SEQUENCE [LARGE SCALE GENOMIC DNA]</scope>
    <source>
        <strain evidence="2">1S1</strain>
    </source>
</reference>
<name>A0A973W942_9BRAD</name>
<dbReference type="RefSeq" id="WP_166213581.1">
    <property type="nucleotide sequence ID" value="NZ_CP088285.1"/>
</dbReference>
<dbReference type="AlphaFoldDB" id="A0A973W942"/>
<dbReference type="InterPro" id="IPR036410">
    <property type="entry name" value="HSP_DnaJ_Cys-rich_dom_sf"/>
</dbReference>
<organism evidence="2">
    <name type="scientific">Bradyrhizobium septentrionale</name>
    <dbReference type="NCBI Taxonomy" id="1404411"/>
    <lineage>
        <taxon>Bacteria</taxon>
        <taxon>Pseudomonadati</taxon>
        <taxon>Pseudomonadota</taxon>
        <taxon>Alphaproteobacteria</taxon>
        <taxon>Hyphomicrobiales</taxon>
        <taxon>Nitrobacteraceae</taxon>
        <taxon>Bradyrhizobium</taxon>
    </lineage>
</organism>
<dbReference type="GO" id="GO:0031072">
    <property type="term" value="F:heat shock protein binding"/>
    <property type="evidence" value="ECO:0007669"/>
    <property type="project" value="InterPro"/>
</dbReference>
<dbReference type="Gene3D" id="6.20.20.10">
    <property type="match status" value="1"/>
</dbReference>
<proteinExistence type="predicted"/>
<dbReference type="EMBL" id="CP147711">
    <property type="protein sequence ID" value="WXC80658.1"/>
    <property type="molecule type" value="Genomic_DNA"/>
</dbReference>
<evidence type="ECO:0000259" key="1">
    <source>
        <dbReference type="Pfam" id="PF00684"/>
    </source>
</evidence>
<dbReference type="Proteomes" id="UP001432046">
    <property type="component" value="Chromosome"/>
</dbReference>
<sequence>MQPKIKEGICPACNGTGFPAVMQSVKPGHKIYPVKCKACDGKGKITEDN</sequence>
<reference evidence="3" key="2">
    <citation type="journal article" date="2021" name="Int. J. Syst. Evol. Microbiol.">
        <title>Bradyrhizobium septentrionale sp. nov. (sv. septentrionale) and Bradyrhizobium quebecense sp. nov. (sv. septentrionale) associated with legumes native to Canada possess rearranged symbiosis genes and numerous insertion sequences.</title>
        <authorList>
            <person name="Bromfield E.S.P."/>
            <person name="Cloutier S."/>
        </authorList>
    </citation>
    <scope>NUCLEOTIDE SEQUENCE</scope>
    <source>
        <strain evidence="3">5S5</strain>
    </source>
</reference>
<feature type="domain" description="CR-type" evidence="1">
    <location>
        <begin position="6"/>
        <end position="47"/>
    </location>
</feature>
<dbReference type="EMBL" id="JAAOLE020000001">
    <property type="protein sequence ID" value="NVI49487.1"/>
    <property type="molecule type" value="Genomic_DNA"/>
</dbReference>
<gene>
    <name evidence="2" type="ORF">HAP48_042945</name>
    <name evidence="3" type="ORF">WDK88_03090</name>
</gene>
<accession>A0A973W942</accession>
<protein>
    <submittedName>
        <fullName evidence="3">Zinc finger domain-containing protein</fullName>
    </submittedName>
</protein>
<dbReference type="GO" id="GO:0051082">
    <property type="term" value="F:unfolded protein binding"/>
    <property type="evidence" value="ECO:0007669"/>
    <property type="project" value="InterPro"/>
</dbReference>
<reference evidence="3" key="3">
    <citation type="submission" date="2024-03" db="EMBL/GenBank/DDBJ databases">
        <authorList>
            <person name="Bromfield E.S.P."/>
            <person name="Cloutier S."/>
        </authorList>
    </citation>
    <scope>NUCLEOTIDE SEQUENCE</scope>
    <source>
        <strain evidence="3">5S5</strain>
    </source>
</reference>
<evidence type="ECO:0000313" key="3">
    <source>
        <dbReference type="EMBL" id="WXC80658.1"/>
    </source>
</evidence>
<dbReference type="InterPro" id="IPR001305">
    <property type="entry name" value="HSP_DnaJ_Cys-rich_dom"/>
</dbReference>
<dbReference type="SUPFAM" id="SSF57938">
    <property type="entry name" value="DnaJ/Hsp40 cysteine-rich domain"/>
    <property type="match status" value="1"/>
</dbReference>
<evidence type="ECO:0000313" key="2">
    <source>
        <dbReference type="EMBL" id="NVI49487.1"/>
    </source>
</evidence>
<keyword evidence="4" id="KW-1185">Reference proteome</keyword>
<dbReference type="Pfam" id="PF00684">
    <property type="entry name" value="DnaJ_CXXCXGXG"/>
    <property type="match status" value="1"/>
</dbReference>